<accession>A0A1N7Q0L9</accession>
<feature type="transmembrane region" description="Helical" evidence="1">
    <location>
        <begin position="281"/>
        <end position="300"/>
    </location>
</feature>
<keyword evidence="1" id="KW-0472">Membrane</keyword>
<feature type="transmembrane region" description="Helical" evidence="1">
    <location>
        <begin position="57"/>
        <end position="81"/>
    </location>
</feature>
<evidence type="ECO:0000313" key="3">
    <source>
        <dbReference type="Proteomes" id="UP000186221"/>
    </source>
</evidence>
<dbReference type="EMBL" id="FTOG01000012">
    <property type="protein sequence ID" value="SIT16365.1"/>
    <property type="molecule type" value="Genomic_DNA"/>
</dbReference>
<feature type="transmembrane region" description="Helical" evidence="1">
    <location>
        <begin position="372"/>
        <end position="390"/>
    </location>
</feature>
<gene>
    <name evidence="2" type="ORF">SAMN05421580_11250</name>
</gene>
<dbReference type="OrthoDB" id="271600at2"/>
<feature type="transmembrane region" description="Helical" evidence="1">
    <location>
        <begin position="132"/>
        <end position="153"/>
    </location>
</feature>
<dbReference type="STRING" id="453582.SAMN05421580_11250"/>
<keyword evidence="3" id="KW-1185">Reference proteome</keyword>
<dbReference type="Gene3D" id="1.20.1740.10">
    <property type="entry name" value="Amino acid/polyamine transporter I"/>
    <property type="match status" value="1"/>
</dbReference>
<reference evidence="3" key="1">
    <citation type="submission" date="2017-01" db="EMBL/GenBank/DDBJ databases">
        <authorList>
            <person name="Varghese N."/>
            <person name="Submissions S."/>
        </authorList>
    </citation>
    <scope>NUCLEOTIDE SEQUENCE [LARGE SCALE GENOMIC DNA]</scope>
    <source>
        <strain evidence="3">DSM 19945</strain>
    </source>
</reference>
<feature type="transmembrane region" description="Helical" evidence="1">
    <location>
        <begin position="242"/>
        <end position="261"/>
    </location>
</feature>
<feature type="transmembrane region" description="Helical" evidence="1">
    <location>
        <begin position="321"/>
        <end position="343"/>
    </location>
</feature>
<feature type="transmembrane region" description="Helical" evidence="1">
    <location>
        <begin position="165"/>
        <end position="184"/>
    </location>
</feature>
<dbReference type="Proteomes" id="UP000186221">
    <property type="component" value="Unassembled WGS sequence"/>
</dbReference>
<organism evidence="2 3">
    <name type="scientific">Rhodobacter aestuarii</name>
    <dbReference type="NCBI Taxonomy" id="453582"/>
    <lineage>
        <taxon>Bacteria</taxon>
        <taxon>Pseudomonadati</taxon>
        <taxon>Pseudomonadota</taxon>
        <taxon>Alphaproteobacteria</taxon>
        <taxon>Rhodobacterales</taxon>
        <taxon>Rhodobacter group</taxon>
        <taxon>Rhodobacter</taxon>
    </lineage>
</organism>
<sequence length="393" mass="41102">MLLDIAILLLAAAVFGGMFLPSLRNRPRWRAMITPLASIIGSGFLVLGPILQSRFGVLAPLAMAVLCLVAWAFGAAIRVTIAAESEQATTTVARFQSLSQAILAFAYVISVAYYLNLFGAFAVALTPWNSELAANLTTTAMLALIGVAGFRGGFRALERMEYGSVSLKLAIIGGLLVGLAGYFVTRVHAGALIFSPPTIGAWDALRLGFGLIVTVQGFETARYLGKSYDAPTRIAAMKWAQMLSSAIYMAYIGLLAFLFAPTSEMLSETAIIDMMRVVSPILPAMLVAAALAAQLSAAVADTSGAGGLTAELSRGKLPPQPAYLALVAAGIVLTWSTDLFAIISYASRAFAAYYAVQSLLAALHSHGPRRMGFAALALLGVAITVLGTPAEGG</sequence>
<protein>
    <submittedName>
        <fullName evidence="2">Uncharacterized protein</fullName>
    </submittedName>
</protein>
<feature type="transmembrane region" description="Helical" evidence="1">
    <location>
        <begin position="102"/>
        <end position="126"/>
    </location>
</feature>
<evidence type="ECO:0000313" key="2">
    <source>
        <dbReference type="EMBL" id="SIT16365.1"/>
    </source>
</evidence>
<feature type="transmembrane region" description="Helical" evidence="1">
    <location>
        <begin position="31"/>
        <end position="51"/>
    </location>
</feature>
<dbReference type="AlphaFoldDB" id="A0A1N7Q0L9"/>
<keyword evidence="1" id="KW-0812">Transmembrane</keyword>
<feature type="transmembrane region" description="Helical" evidence="1">
    <location>
        <begin position="6"/>
        <end position="24"/>
    </location>
</feature>
<keyword evidence="1" id="KW-1133">Transmembrane helix</keyword>
<proteinExistence type="predicted"/>
<evidence type="ECO:0000256" key="1">
    <source>
        <dbReference type="SAM" id="Phobius"/>
    </source>
</evidence>
<name>A0A1N7Q0L9_9RHOB</name>